<organism evidence="14 15">
    <name type="scientific">Nyssa sinensis</name>
    <dbReference type="NCBI Taxonomy" id="561372"/>
    <lineage>
        <taxon>Eukaryota</taxon>
        <taxon>Viridiplantae</taxon>
        <taxon>Streptophyta</taxon>
        <taxon>Embryophyta</taxon>
        <taxon>Tracheophyta</taxon>
        <taxon>Spermatophyta</taxon>
        <taxon>Magnoliopsida</taxon>
        <taxon>eudicotyledons</taxon>
        <taxon>Gunneridae</taxon>
        <taxon>Pentapetalae</taxon>
        <taxon>asterids</taxon>
        <taxon>Cornales</taxon>
        <taxon>Nyssaceae</taxon>
        <taxon>Nyssa</taxon>
    </lineage>
</organism>
<feature type="compositionally biased region" description="Basic residues" evidence="6">
    <location>
        <begin position="1049"/>
        <end position="1061"/>
    </location>
</feature>
<feature type="domain" description="GTF3C1 extended winged-helix" evidence="9">
    <location>
        <begin position="603"/>
        <end position="712"/>
    </location>
</feature>
<proteinExistence type="predicted"/>
<evidence type="ECO:0000256" key="2">
    <source>
        <dbReference type="ARBA" id="ARBA00022553"/>
    </source>
</evidence>
<comment type="subcellular location">
    <subcellularLocation>
        <location evidence="1">Nucleus</location>
    </subcellularLocation>
</comment>
<keyword evidence="3" id="KW-0238">DNA-binding</keyword>
<evidence type="ECO:0000259" key="13">
    <source>
        <dbReference type="Pfam" id="PF24658"/>
    </source>
</evidence>
<evidence type="ECO:0000256" key="1">
    <source>
        <dbReference type="ARBA" id="ARBA00004123"/>
    </source>
</evidence>
<keyword evidence="15" id="KW-1185">Reference proteome</keyword>
<dbReference type="Pfam" id="PF24538">
    <property type="entry name" value="DUF7599"/>
    <property type="match status" value="1"/>
</dbReference>
<dbReference type="InterPro" id="IPR056467">
    <property type="entry name" value="eWH_GTF3C1"/>
</dbReference>
<evidence type="ECO:0000256" key="3">
    <source>
        <dbReference type="ARBA" id="ARBA00023125"/>
    </source>
</evidence>
<dbReference type="InterPro" id="IPR036388">
    <property type="entry name" value="WH-like_DNA-bd_sf"/>
</dbReference>
<feature type="domain" description="B-block binding subunit of TFIIIC" evidence="7">
    <location>
        <begin position="155"/>
        <end position="237"/>
    </location>
</feature>
<keyword evidence="5" id="KW-0539">Nucleus</keyword>
<dbReference type="Pfam" id="PF24101">
    <property type="entry name" value="WHD_GTF3C1"/>
    <property type="match status" value="1"/>
</dbReference>
<reference evidence="14 15" key="1">
    <citation type="submission" date="2019-09" db="EMBL/GenBank/DDBJ databases">
        <title>A chromosome-level genome assembly of the Chinese tupelo Nyssa sinensis.</title>
        <authorList>
            <person name="Yang X."/>
            <person name="Kang M."/>
            <person name="Yang Y."/>
            <person name="Xiong H."/>
            <person name="Wang M."/>
            <person name="Zhang Z."/>
            <person name="Wang Z."/>
            <person name="Wu H."/>
            <person name="Ma T."/>
            <person name="Liu J."/>
            <person name="Xi Z."/>
        </authorList>
    </citation>
    <scope>NUCLEOTIDE SEQUENCE [LARGE SCALE GENOMIC DNA]</scope>
    <source>
        <strain evidence="14">J267</strain>
        <tissue evidence="14">Leaf</tissue>
    </source>
</reference>
<dbReference type="Pfam" id="PF23704">
    <property type="entry name" value="WHD_GTF3C1_N"/>
    <property type="match status" value="1"/>
</dbReference>
<feature type="domain" description="General transcription factor 3C polypeptide 1 winged-helix" evidence="8">
    <location>
        <begin position="44"/>
        <end position="144"/>
    </location>
</feature>
<sequence length="1953" mass="219916">MQSTLENPQKSIYHICLSAIDQNKKHTLFRPATPTINYLPVSPMDSIVSAALEEICSQGVNGLTLSTLWPKLHLPVSSHGLHLCSNVKKAIWSNILNVPGLHFEARNVSYDSQDPSIQALEDSEKLNLRITAAEHLRNSFVGIYDIKASDAGISQTQRRALERLAIARENGITQSELAKEFGMKGNNIFYVLRNLECRGLIVRQSTIVRTKEACNEGESKNSSIVSTNMLHLYRYAKHLGCQQRLEITKEDKTLAVNENAEETAVSGVADECVKENVHVKDFLPALKAICDKLEQADGKVLVVSDVKRDLGYRGNSGHRAWRNICNRLKDARVVEEFCAKVNKKEVSCLRLLKKFTIKNFEPKSLGCGYDDIETEQLVKLGKRGQITDQLVELPIEHQIYDMIDAEGSKGLTITEVCKRLGINNKRYYTRLLNMFSRFGMHLQAESHNRGVAYRVWTSGNFNPEASNTVLSKSENVFDENGVSNPCIGDLAFHEKSTQTVPDRELDLSTSKADIRDTGRTENRTIEPELSPVSLADGDTDTMLVCSSNPQKLACELHGMIPDAELPIVNATTVSNVIPLETSPPALSTPPRPRSYQRYPCLSLTAVSAQREQRILQRLQEEKFIIRAELRRQLESLEKDKHTMMDRRTLDRTLNKLQQEGHCKCIRVSVPVVTNCGRSRITEVVLHPSVHNVSPELLGEIHDRMRSFEMEIRGQSSSRLKKGESVPVLNGVQRILNSAKLDVHAERSEAMRANGFILAKMVRTKLLHIFLWGYLSSSPGWDDAFSSGKHGYDLKNPHSTCKLFVLDAAIKAMPLELFLQVVGSTQKFEDMIEKCRIGLRLSDLSEQEYKHLMDTQATGRLSWIIDILRRLKLIRLVSDGHSEDVAEVPHTTLTHALELKPYIEEPVLILAPSSNVISLDLRPQIRHDFILSSRKAVDEYWNTLEYCYAAADSKAALHAFPGSVVHEVFLFRSWASVRVMTADQRAELLKCIVNDDPNKKLSFKDCEKIAKDLNLTLEQVLRIYYDKRQQRLTRFRGNLNAKWEELQTLKRGHASSSRKRKRSSEGRLSKHIEVDTADEHLGEQRLTELSDTNYKFTEEPNILISSGEQDSHSQAYCDDGHMEAIEAGLNEESEEQHAFIHECAHSRLKPTRQRKFSWTEEAERQLVIEYVRHRAALGAKFHRTDWASLPDLPAPPDACKRRMALLNSNIKFRKSVMRLCNMLSERYAMHLVKSQNKLLSHGDCRVMVQDSSFGKDCDGKFSDGVERPEEELGLEKRWDYFDNKNIKIALDEVLRYKRMAKLEASKGGKSVTEEWSDLNMDAESHDPQGTELVSSSTREEIQNHGGRNKVSGRRSSWHRLPGKYTKLLNEGVNVNRRVYESLAVSNASELFKLVFLSTSMDPEVPYLLAETLRRYSERDLFAAFNYLREKKIMVRGNGSNPFVLSQQFLQSISSSPFPTNTGKRAARFAGWLHEREKDLVEEGVDLTPELQCGDIFHLCALLSLGELLISPCLPDEGVGEAEDSRASKRKSDNSECDGNKSKKLKSSSVAEGEIISRREKGFPGIRLSLTCATISRVNAVELFKDENIHTGTLLFGENGPVNTTSSLTVVSVSSHSDHMVEILNFGSTISTALAASESPWEAMTNYAKHLVSLSFNQEQVTLFYPELFRTVYSAIQKAGDQGLCMEEVSQALNMQGVFSGEKMPELIVEVLEVFGRVLKVNSYDSVHVVDSLYQSKYFLNSANLRQDLKVAPPVNSKGIIDDGHLNLQLKNHDDGGTNSEEEIFVDDDEVHKVTILNLPEKDSQPSSEVQSRLEGCMQPKLISAGGDHEGGTFKSHSVDSYLCRPILPWLNGDGTINKIVYKGLVRRVLGIVMQHPGIKEDDILSRMDVLNPQSCRKLLELMILDNHINVRMMQQTPSGEPPTILGSLLGGRITKSKLICRKHFFANPMSTAFL</sequence>
<feature type="domain" description="DUF7647" evidence="13">
    <location>
        <begin position="795"/>
        <end position="974"/>
    </location>
</feature>
<dbReference type="InterPro" id="IPR056063">
    <property type="entry name" value="DUF7646"/>
</dbReference>
<evidence type="ECO:0000256" key="4">
    <source>
        <dbReference type="ARBA" id="ARBA00023163"/>
    </source>
</evidence>
<gene>
    <name evidence="14" type="ORF">F0562_022796</name>
</gene>
<dbReference type="GO" id="GO:0003677">
    <property type="term" value="F:DNA binding"/>
    <property type="evidence" value="ECO:0007669"/>
    <property type="project" value="UniProtKB-KW"/>
</dbReference>
<name>A0A5J5BG10_9ASTE</name>
<dbReference type="InterPro" id="IPR056020">
    <property type="entry name" value="DUF7599"/>
</dbReference>
<feature type="domain" description="DUF7645" evidence="11">
    <location>
        <begin position="975"/>
        <end position="1035"/>
    </location>
</feature>
<dbReference type="InterPro" id="IPR056062">
    <property type="entry name" value="DUF7645"/>
</dbReference>
<dbReference type="EMBL" id="CM018035">
    <property type="protein sequence ID" value="KAA8541644.1"/>
    <property type="molecule type" value="Genomic_DNA"/>
</dbReference>
<feature type="domain" description="DUF7646" evidence="12">
    <location>
        <begin position="381"/>
        <end position="464"/>
    </location>
</feature>
<evidence type="ECO:0000313" key="14">
    <source>
        <dbReference type="EMBL" id="KAA8541644.1"/>
    </source>
</evidence>
<dbReference type="Pfam" id="PF24658">
    <property type="entry name" value="DUF7647"/>
    <property type="match status" value="1"/>
</dbReference>
<keyword evidence="2" id="KW-0597">Phosphoprotein</keyword>
<evidence type="ECO:0000256" key="5">
    <source>
        <dbReference type="ARBA" id="ARBA00023242"/>
    </source>
</evidence>
<keyword evidence="4" id="KW-0804">Transcription</keyword>
<feature type="domain" description="DUF7599" evidence="10">
    <location>
        <begin position="280"/>
        <end position="363"/>
    </location>
</feature>
<dbReference type="SUPFAM" id="SSF46785">
    <property type="entry name" value="Winged helix' DNA-binding domain"/>
    <property type="match status" value="1"/>
</dbReference>
<dbReference type="Proteomes" id="UP000325577">
    <property type="component" value="Linkage Group LG12"/>
</dbReference>
<dbReference type="GO" id="GO:0042791">
    <property type="term" value="P:5S class rRNA transcription by RNA polymerase III"/>
    <property type="evidence" value="ECO:0007669"/>
    <property type="project" value="TreeGrafter"/>
</dbReference>
<dbReference type="InterPro" id="IPR007309">
    <property type="entry name" value="TFIIIC_Bblock-bd"/>
</dbReference>
<dbReference type="InterPro" id="IPR056428">
    <property type="entry name" value="WH_GTF3C1"/>
</dbReference>
<dbReference type="Pfam" id="PF04182">
    <property type="entry name" value="B-block_TFIIIC"/>
    <property type="match status" value="1"/>
</dbReference>
<dbReference type="InterPro" id="IPR036390">
    <property type="entry name" value="WH_DNA-bd_sf"/>
</dbReference>
<dbReference type="CDD" id="cd16169">
    <property type="entry name" value="Tau138_eWH"/>
    <property type="match status" value="1"/>
</dbReference>
<evidence type="ECO:0000259" key="11">
    <source>
        <dbReference type="Pfam" id="PF24655"/>
    </source>
</evidence>
<dbReference type="InterPro" id="IPR035625">
    <property type="entry name" value="Tfc3-like_eWH"/>
</dbReference>
<evidence type="ECO:0000259" key="7">
    <source>
        <dbReference type="Pfam" id="PF04182"/>
    </source>
</evidence>
<dbReference type="GO" id="GO:0005634">
    <property type="term" value="C:nucleus"/>
    <property type="evidence" value="ECO:0007669"/>
    <property type="project" value="UniProtKB-SubCell"/>
</dbReference>
<dbReference type="OrthoDB" id="68020at2759"/>
<evidence type="ECO:0000259" key="12">
    <source>
        <dbReference type="Pfam" id="PF24657"/>
    </source>
</evidence>
<evidence type="ECO:0000259" key="10">
    <source>
        <dbReference type="Pfam" id="PF24538"/>
    </source>
</evidence>
<evidence type="ECO:0000256" key="6">
    <source>
        <dbReference type="SAM" id="MobiDB-lite"/>
    </source>
</evidence>
<dbReference type="GO" id="GO:0000127">
    <property type="term" value="C:transcription factor TFIIIC complex"/>
    <property type="evidence" value="ECO:0007669"/>
    <property type="project" value="InterPro"/>
</dbReference>
<dbReference type="Pfam" id="PF24655">
    <property type="entry name" value="DUF7645"/>
    <property type="match status" value="1"/>
</dbReference>
<dbReference type="PANTHER" id="PTHR15180:SF1">
    <property type="entry name" value="GENERAL TRANSCRIPTION FACTOR 3C POLYPEPTIDE 1"/>
    <property type="match status" value="1"/>
</dbReference>
<evidence type="ECO:0000259" key="9">
    <source>
        <dbReference type="Pfam" id="PF24101"/>
    </source>
</evidence>
<dbReference type="Pfam" id="PF24657">
    <property type="entry name" value="DUF7646"/>
    <property type="match status" value="1"/>
</dbReference>
<dbReference type="InterPro" id="IPR044210">
    <property type="entry name" value="Tfc3-like"/>
</dbReference>
<dbReference type="Gene3D" id="1.10.10.10">
    <property type="entry name" value="Winged helix-like DNA-binding domain superfamily/Winged helix DNA-binding domain"/>
    <property type="match status" value="1"/>
</dbReference>
<accession>A0A5J5BG10</accession>
<evidence type="ECO:0000259" key="8">
    <source>
        <dbReference type="Pfam" id="PF23704"/>
    </source>
</evidence>
<feature type="region of interest" description="Disordered" evidence="6">
    <location>
        <begin position="1049"/>
        <end position="1075"/>
    </location>
</feature>
<dbReference type="InterPro" id="IPR056064">
    <property type="entry name" value="DUF7647"/>
</dbReference>
<feature type="compositionally biased region" description="Basic and acidic residues" evidence="6">
    <location>
        <begin position="1521"/>
        <end position="1539"/>
    </location>
</feature>
<feature type="region of interest" description="Disordered" evidence="6">
    <location>
        <begin position="1518"/>
        <end position="1543"/>
    </location>
</feature>
<feature type="compositionally biased region" description="Basic and acidic residues" evidence="6">
    <location>
        <begin position="1062"/>
        <end position="1075"/>
    </location>
</feature>
<evidence type="ECO:0000313" key="15">
    <source>
        <dbReference type="Proteomes" id="UP000325577"/>
    </source>
</evidence>
<dbReference type="GO" id="GO:0006384">
    <property type="term" value="P:transcription initiation at RNA polymerase III promoter"/>
    <property type="evidence" value="ECO:0007669"/>
    <property type="project" value="InterPro"/>
</dbReference>
<protein>
    <submittedName>
        <fullName evidence="14">Uncharacterized protein</fullName>
    </submittedName>
</protein>
<dbReference type="PANTHER" id="PTHR15180">
    <property type="entry name" value="GENERAL TRANSCRIPTION FACTOR 3C POLYPEPTIDE 1"/>
    <property type="match status" value="1"/>
</dbReference>